<comment type="caution">
    <text evidence="1">The sequence shown here is derived from an EMBL/GenBank/DDBJ whole genome shotgun (WGS) entry which is preliminary data.</text>
</comment>
<dbReference type="AlphaFoldDB" id="A0A7J9F4P1"/>
<proteinExistence type="predicted"/>
<name>A0A7J9F4P1_9ROSI</name>
<keyword evidence="2" id="KW-1185">Reference proteome</keyword>
<evidence type="ECO:0000313" key="1">
    <source>
        <dbReference type="EMBL" id="MBA0780263.1"/>
    </source>
</evidence>
<gene>
    <name evidence="1" type="ORF">Gotri_004384</name>
</gene>
<protein>
    <submittedName>
        <fullName evidence="1">Uncharacterized protein</fullName>
    </submittedName>
</protein>
<accession>A0A7J9F4P1</accession>
<sequence>MSSWRRNGWQFFRIFGKRTSSGELLGCFWLRSRIDDVILIGFLFF</sequence>
<reference evidence="1 2" key="1">
    <citation type="journal article" date="2019" name="Genome Biol. Evol.">
        <title>Insights into the evolution of the New World diploid cottons (Gossypium, subgenus Houzingenia) based on genome sequencing.</title>
        <authorList>
            <person name="Grover C.E."/>
            <person name="Arick M.A. 2nd"/>
            <person name="Thrash A."/>
            <person name="Conover J.L."/>
            <person name="Sanders W.S."/>
            <person name="Peterson D.G."/>
            <person name="Frelichowski J.E."/>
            <person name="Scheffler J.A."/>
            <person name="Scheffler B.E."/>
            <person name="Wendel J.F."/>
        </authorList>
    </citation>
    <scope>NUCLEOTIDE SEQUENCE [LARGE SCALE GENOMIC DNA]</scope>
    <source>
        <strain evidence="1">8</strain>
        <tissue evidence="1">Leaf</tissue>
    </source>
</reference>
<evidence type="ECO:0000313" key="2">
    <source>
        <dbReference type="Proteomes" id="UP000593568"/>
    </source>
</evidence>
<organism evidence="1 2">
    <name type="scientific">Gossypium trilobum</name>
    <dbReference type="NCBI Taxonomy" id="34281"/>
    <lineage>
        <taxon>Eukaryota</taxon>
        <taxon>Viridiplantae</taxon>
        <taxon>Streptophyta</taxon>
        <taxon>Embryophyta</taxon>
        <taxon>Tracheophyta</taxon>
        <taxon>Spermatophyta</taxon>
        <taxon>Magnoliopsida</taxon>
        <taxon>eudicotyledons</taxon>
        <taxon>Gunneridae</taxon>
        <taxon>Pentapetalae</taxon>
        <taxon>rosids</taxon>
        <taxon>malvids</taxon>
        <taxon>Malvales</taxon>
        <taxon>Malvaceae</taxon>
        <taxon>Malvoideae</taxon>
        <taxon>Gossypium</taxon>
    </lineage>
</organism>
<dbReference type="Proteomes" id="UP000593568">
    <property type="component" value="Unassembled WGS sequence"/>
</dbReference>
<dbReference type="EMBL" id="JABEZW010000011">
    <property type="protein sequence ID" value="MBA0780263.1"/>
    <property type="molecule type" value="Genomic_DNA"/>
</dbReference>